<dbReference type="InterPro" id="IPR050588">
    <property type="entry name" value="WNK_Ser-Thr_kinase"/>
</dbReference>
<feature type="coiled-coil region" evidence="18">
    <location>
        <begin position="1183"/>
        <end position="1221"/>
    </location>
</feature>
<comment type="cofactor">
    <cofactor evidence="1">
        <name>Mg(2+)</name>
        <dbReference type="ChEBI" id="CHEBI:18420"/>
    </cofactor>
</comment>
<evidence type="ECO:0000256" key="18">
    <source>
        <dbReference type="SAM" id="Coils"/>
    </source>
</evidence>
<dbReference type="Gene3D" id="1.10.510.10">
    <property type="entry name" value="Transferase(Phosphotransferase) domain 1"/>
    <property type="match status" value="1"/>
</dbReference>
<evidence type="ECO:0000256" key="16">
    <source>
        <dbReference type="ARBA" id="ARBA00080935"/>
    </source>
</evidence>
<feature type="region of interest" description="Disordered" evidence="19">
    <location>
        <begin position="2555"/>
        <end position="2831"/>
    </location>
</feature>
<feature type="region of interest" description="Disordered" evidence="19">
    <location>
        <begin position="797"/>
        <end position="816"/>
    </location>
</feature>
<evidence type="ECO:0000256" key="2">
    <source>
        <dbReference type="ARBA" id="ARBA00004496"/>
    </source>
</evidence>
<dbReference type="PROSITE" id="PS00108">
    <property type="entry name" value="PROTEIN_KINASE_ST"/>
    <property type="match status" value="1"/>
</dbReference>
<keyword evidence="6" id="KW-0597">Phosphoprotein</keyword>
<feature type="region of interest" description="Disordered" evidence="19">
    <location>
        <begin position="1256"/>
        <end position="1279"/>
    </location>
</feature>
<comment type="catalytic activity">
    <reaction evidence="12">
        <text>L-threonyl-[protein] + ATP = O-phospho-L-threonyl-[protein] + ADP + H(+)</text>
        <dbReference type="Rhea" id="RHEA:46608"/>
        <dbReference type="Rhea" id="RHEA-COMP:11060"/>
        <dbReference type="Rhea" id="RHEA-COMP:11605"/>
        <dbReference type="ChEBI" id="CHEBI:15378"/>
        <dbReference type="ChEBI" id="CHEBI:30013"/>
        <dbReference type="ChEBI" id="CHEBI:30616"/>
        <dbReference type="ChEBI" id="CHEBI:61977"/>
        <dbReference type="ChEBI" id="CHEBI:456216"/>
        <dbReference type="EC" id="2.7.11.1"/>
    </reaction>
</comment>
<reference evidence="21" key="1">
    <citation type="submission" date="2025-08" db="UniProtKB">
        <authorList>
            <consortium name="Ensembl"/>
        </authorList>
    </citation>
    <scope>IDENTIFICATION</scope>
</reference>
<keyword evidence="10" id="KW-0067">ATP-binding</keyword>
<evidence type="ECO:0000256" key="19">
    <source>
        <dbReference type="SAM" id="MobiDB-lite"/>
    </source>
</evidence>
<dbReference type="PROSITE" id="PS50011">
    <property type="entry name" value="PROTEIN_KINASE_DOM"/>
    <property type="match status" value="1"/>
</dbReference>
<keyword evidence="5" id="KW-0723">Serine/threonine-protein kinase</keyword>
<dbReference type="CTD" id="65267"/>
<evidence type="ECO:0000256" key="3">
    <source>
        <dbReference type="ARBA" id="ARBA00012513"/>
    </source>
</evidence>
<reference evidence="21" key="2">
    <citation type="submission" date="2025-09" db="UniProtKB">
        <authorList>
            <consortium name="Ensembl"/>
        </authorList>
    </citation>
    <scope>IDENTIFICATION</scope>
</reference>
<keyword evidence="11" id="KW-0832">Ubl conjugation</keyword>
<keyword evidence="9" id="KW-0418">Kinase</keyword>
<feature type="compositionally biased region" description="Basic and acidic residues" evidence="19">
    <location>
        <begin position="2788"/>
        <end position="2803"/>
    </location>
</feature>
<feature type="region of interest" description="Disordered" evidence="19">
    <location>
        <begin position="2358"/>
        <end position="2379"/>
    </location>
</feature>
<evidence type="ECO:0000256" key="14">
    <source>
        <dbReference type="ARBA" id="ARBA00063874"/>
    </source>
</evidence>
<dbReference type="GO" id="GO:0005737">
    <property type="term" value="C:cytoplasm"/>
    <property type="evidence" value="ECO:0007669"/>
    <property type="project" value="UniProtKB-SubCell"/>
</dbReference>
<evidence type="ECO:0000256" key="7">
    <source>
        <dbReference type="ARBA" id="ARBA00022679"/>
    </source>
</evidence>
<comment type="subcellular location">
    <subcellularLocation>
        <location evidence="2">Cytoplasm</location>
    </subcellularLocation>
</comment>
<organism evidence="21 22">
    <name type="scientific">Paramormyrops kingsleyae</name>
    <dbReference type="NCBI Taxonomy" id="1676925"/>
    <lineage>
        <taxon>Eukaryota</taxon>
        <taxon>Metazoa</taxon>
        <taxon>Chordata</taxon>
        <taxon>Craniata</taxon>
        <taxon>Vertebrata</taxon>
        <taxon>Euteleostomi</taxon>
        <taxon>Actinopterygii</taxon>
        <taxon>Neopterygii</taxon>
        <taxon>Teleostei</taxon>
        <taxon>Osteoglossocephala</taxon>
        <taxon>Osteoglossomorpha</taxon>
        <taxon>Osteoglossiformes</taxon>
        <taxon>Mormyridae</taxon>
        <taxon>Paramormyrops</taxon>
    </lineage>
</organism>
<feature type="compositionally biased region" description="Polar residues" evidence="19">
    <location>
        <begin position="43"/>
        <end position="52"/>
    </location>
</feature>
<feature type="compositionally biased region" description="Acidic residues" evidence="19">
    <location>
        <begin position="2822"/>
        <end position="2831"/>
    </location>
</feature>
<feature type="region of interest" description="Disordered" evidence="19">
    <location>
        <begin position="2246"/>
        <end position="2297"/>
    </location>
</feature>
<dbReference type="PANTHER" id="PTHR13902">
    <property type="entry name" value="SERINE/THREONINE-PROTEIN KINASE WNK WITH NO LYSINE -RELATED"/>
    <property type="match status" value="1"/>
</dbReference>
<accession>A0A3B3T6M5</accession>
<evidence type="ECO:0000256" key="17">
    <source>
        <dbReference type="ARBA" id="ARBA00083534"/>
    </source>
</evidence>
<dbReference type="InterPro" id="IPR056865">
    <property type="entry name" value="CCTL2_WNK"/>
</dbReference>
<feature type="compositionally biased region" description="Pro residues" evidence="19">
    <location>
        <begin position="2468"/>
        <end position="2486"/>
    </location>
</feature>
<feature type="compositionally biased region" description="Basic and acidic residues" evidence="19">
    <location>
        <begin position="33"/>
        <end position="42"/>
    </location>
</feature>
<dbReference type="InterPro" id="IPR011009">
    <property type="entry name" value="Kinase-like_dom_sf"/>
</dbReference>
<feature type="region of interest" description="Disordered" evidence="19">
    <location>
        <begin position="1"/>
        <end position="90"/>
    </location>
</feature>
<evidence type="ECO:0000313" key="22">
    <source>
        <dbReference type="Proteomes" id="UP000261540"/>
    </source>
</evidence>
<feature type="region of interest" description="Disordered" evidence="19">
    <location>
        <begin position="1622"/>
        <end position="1701"/>
    </location>
</feature>
<feature type="compositionally biased region" description="Low complexity" evidence="19">
    <location>
        <begin position="2096"/>
        <end position="2114"/>
    </location>
</feature>
<dbReference type="GO" id="GO:1904062">
    <property type="term" value="P:regulation of monoatomic cation transmembrane transport"/>
    <property type="evidence" value="ECO:0007669"/>
    <property type="project" value="UniProtKB-ARBA"/>
</dbReference>
<keyword evidence="4" id="KW-0963">Cytoplasm</keyword>
<dbReference type="EC" id="2.7.11.1" evidence="3"/>
<feature type="compositionally biased region" description="Low complexity" evidence="19">
    <location>
        <begin position="1679"/>
        <end position="1701"/>
    </location>
</feature>
<feature type="region of interest" description="Disordered" evidence="19">
    <location>
        <begin position="556"/>
        <end position="593"/>
    </location>
</feature>
<feature type="compositionally biased region" description="Polar residues" evidence="19">
    <location>
        <begin position="1632"/>
        <end position="1643"/>
    </location>
</feature>
<dbReference type="GO" id="GO:0005524">
    <property type="term" value="F:ATP binding"/>
    <property type="evidence" value="ECO:0007669"/>
    <property type="project" value="UniProtKB-KW"/>
</dbReference>
<dbReference type="GO" id="GO:0006884">
    <property type="term" value="P:cell volume homeostasis"/>
    <property type="evidence" value="ECO:0007669"/>
    <property type="project" value="UniProtKB-ARBA"/>
</dbReference>
<comment type="subunit">
    <text evidence="14">Interacts with WNK1 and WNK4.</text>
</comment>
<keyword evidence="18" id="KW-0175">Coiled coil</keyword>
<feature type="compositionally biased region" description="Polar residues" evidence="19">
    <location>
        <begin position="2688"/>
        <end position="2706"/>
    </location>
</feature>
<dbReference type="Pfam" id="PF12202">
    <property type="entry name" value="OSR1_C"/>
    <property type="match status" value="1"/>
</dbReference>
<dbReference type="FunFam" id="1.10.510.10:FF:000006">
    <property type="entry name" value="Serine/threonine-protein kinase WNK1 isoform 2"/>
    <property type="match status" value="1"/>
</dbReference>
<evidence type="ECO:0000256" key="4">
    <source>
        <dbReference type="ARBA" id="ARBA00022490"/>
    </source>
</evidence>
<evidence type="ECO:0000256" key="9">
    <source>
        <dbReference type="ARBA" id="ARBA00022777"/>
    </source>
</evidence>
<feature type="compositionally biased region" description="Low complexity" evidence="19">
    <location>
        <begin position="73"/>
        <end position="86"/>
    </location>
</feature>
<evidence type="ECO:0000256" key="1">
    <source>
        <dbReference type="ARBA" id="ARBA00001946"/>
    </source>
</evidence>
<feature type="region of interest" description="Disordered" evidence="19">
    <location>
        <begin position="2439"/>
        <end position="2517"/>
    </location>
</feature>
<dbReference type="Pfam" id="PF24889">
    <property type="entry name" value="CCTL2_WNK"/>
    <property type="match status" value="1"/>
</dbReference>
<feature type="compositionally biased region" description="Polar residues" evidence="19">
    <location>
        <begin position="2246"/>
        <end position="2262"/>
    </location>
</feature>
<feature type="compositionally biased region" description="Polar residues" evidence="19">
    <location>
        <begin position="2720"/>
        <end position="2729"/>
    </location>
</feature>
<dbReference type="Ensembl" id="ENSPKIT00000019097.1">
    <property type="protein sequence ID" value="ENSPKIP00000038108.1"/>
    <property type="gene ID" value="ENSPKIG00000015997.1"/>
</dbReference>
<protein>
    <recommendedName>
        <fullName evidence="15">Serine/threonine-protein kinase WNK3</fullName>
        <ecNumber evidence="3">2.7.11.1</ecNumber>
    </recommendedName>
    <alternativeName>
        <fullName evidence="16">Protein kinase lysine-deficient 3</fullName>
    </alternativeName>
    <alternativeName>
        <fullName evidence="17">Protein kinase with no lysine 3</fullName>
    </alternativeName>
</protein>
<feature type="region of interest" description="Disordered" evidence="19">
    <location>
        <begin position="118"/>
        <end position="147"/>
    </location>
</feature>
<evidence type="ECO:0000256" key="6">
    <source>
        <dbReference type="ARBA" id="ARBA00022553"/>
    </source>
</evidence>
<comment type="catalytic activity">
    <reaction evidence="13">
        <text>L-seryl-[protein] + ATP = O-phospho-L-seryl-[protein] + ADP + H(+)</text>
        <dbReference type="Rhea" id="RHEA:17989"/>
        <dbReference type="Rhea" id="RHEA-COMP:9863"/>
        <dbReference type="Rhea" id="RHEA-COMP:11604"/>
        <dbReference type="ChEBI" id="CHEBI:15378"/>
        <dbReference type="ChEBI" id="CHEBI:29999"/>
        <dbReference type="ChEBI" id="CHEBI:30616"/>
        <dbReference type="ChEBI" id="CHEBI:83421"/>
        <dbReference type="ChEBI" id="CHEBI:456216"/>
        <dbReference type="EC" id="2.7.11.1"/>
    </reaction>
</comment>
<evidence type="ECO:0000256" key="11">
    <source>
        <dbReference type="ARBA" id="ARBA00022843"/>
    </source>
</evidence>
<feature type="compositionally biased region" description="Low complexity" evidence="19">
    <location>
        <begin position="2583"/>
        <end position="2608"/>
    </location>
</feature>
<feature type="region of interest" description="Disordered" evidence="19">
    <location>
        <begin position="2877"/>
        <end position="2970"/>
    </location>
</feature>
<evidence type="ECO:0000256" key="8">
    <source>
        <dbReference type="ARBA" id="ARBA00022741"/>
    </source>
</evidence>
<evidence type="ECO:0000256" key="10">
    <source>
        <dbReference type="ARBA" id="ARBA00022840"/>
    </source>
</evidence>
<feature type="compositionally biased region" description="Low complexity" evidence="19">
    <location>
        <begin position="2173"/>
        <end position="2182"/>
    </location>
</feature>
<keyword evidence="22" id="KW-1185">Reference proteome</keyword>
<proteinExistence type="predicted"/>
<feature type="region of interest" description="Disordered" evidence="19">
    <location>
        <begin position="2154"/>
        <end position="2182"/>
    </location>
</feature>
<dbReference type="GeneTree" id="ENSGT00940000160145"/>
<feature type="region of interest" description="Disordered" evidence="19">
    <location>
        <begin position="1791"/>
        <end position="1839"/>
    </location>
</feature>
<evidence type="ECO:0000259" key="20">
    <source>
        <dbReference type="PROSITE" id="PS50011"/>
    </source>
</evidence>
<dbReference type="SUPFAM" id="SSF56112">
    <property type="entry name" value="Protein kinase-like (PK-like)"/>
    <property type="match status" value="1"/>
</dbReference>
<dbReference type="STRING" id="1676925.ENSPKIP00000038108"/>
<dbReference type="InterPro" id="IPR008271">
    <property type="entry name" value="Ser/Thr_kinase_AS"/>
</dbReference>
<evidence type="ECO:0000313" key="21">
    <source>
        <dbReference type="Ensembl" id="ENSPKIP00000038108.1"/>
    </source>
</evidence>
<feature type="region of interest" description="Disordered" evidence="19">
    <location>
        <begin position="1530"/>
        <end position="1549"/>
    </location>
</feature>
<name>A0A3B3T6M5_9TELE</name>
<feature type="compositionally biased region" description="Low complexity" evidence="19">
    <location>
        <begin position="3139"/>
        <end position="3151"/>
    </location>
</feature>
<dbReference type="InterPro" id="IPR000719">
    <property type="entry name" value="Prot_kinase_dom"/>
</dbReference>
<sequence length="3212" mass="350429">MATDPGEPTSTDDSSDKPDGGQGRACEPGPEDGTGKERERNHSTPSDFPSSQTKEKSGGGGGGEEDWRPPRPLSASTPSSPAALGGKLKKERKRFFRKSVEICEEEDEVEVALGVTRSAPHLDSKTSDSVFADSAPQQVPDSTTSATVADDGSGVAFTIGLDPDKSGPTVCSAQKGKERDREQEEEAEMKAVATSPGGRFLKFDIELGRGAFKTVYKGLDTETWVEVAWCELQDRKLTKAEQQRFKEEAEMLKGLQHPNIVRFYDSWESVLRGKKCIVLVTELMTSGTLKTYLKRFKVMKPKVLRSWCRQILKGLQFLHTRTPPIVHRDLKCDNIFITGPTGSVKIGDLGLATLMRTSFAKSVIGTPEFMAPEMYEEHYDESVDVYAFGMCMLEMATSEYPYSECQNAAQIYRKVTSGIKPASFDKVSDPEIKEIIEGCIRQNKSQRLSIRDLLNHAFFGEDTGVRVELAEEDTGHQDCLALRIWVEEPKKLKGKHKDNEAIEFSYDLENDSAEEVALEMVKSGFFHESDAKVVGKSIRDRVTLIKKSRERRQQQLQYGLEDRRDSTTLTSSHPCTRPFGHTSLGPGATAEGGVPGEADDVPEVEQLVRQQPHIHGVTATGLPEGESVPSVSCDLAPSGQNQAFPLPGECALQAGYPYAHGQSVYQTTTSAVQSAGGVSQSQLPASCQSVPVGQAGSVSSAPLGQSMGLPCVPIGQSLPQPAAMATPQSPEVPQQYSLSYHSDGSQVLSLQSGDVAPPHALVASSQPFLPPVSPQGPINVHTGEHTELLYLPQGGAGVTASLSQQPPPNVMHQPEPMNNLLPQAQLPVVHQQTIVQQHQQVLLEQQATLLQQHQMEQQQTVRLQQQQQSSLTKQHQAGVSQQQQLQGSFFQPQQASLVQQQSSASLLQQQMQASLVKQQQHASLVQAQQASLVKHQGSFVQSQNPSLVQEQPQASFIQQQQPGTFLQQSQEIPFQLPVEQHQAQASMPQQPFKQQQHPCSLQQSFPALAEQVKPCHQVYLQQQADQQHQQQVLMQQQQGVLQQQKQHQFYVQQQQADQQILMQQQCLQTQQVMLLHQKREQQQHVMQLQQVEEQNILLQQQPQVDHHQALFQQQIDIKQQQGLLQQQQQVEQQQPVEQQKQALLHQQNIEKPQQVEHQHQASLSQQVEQQQALTQVKQQALLHQQVEQQHQALLQRQKALLQQQQIEHQQLHQQCAMQQQQVHQLTGMQHHVEQEQQQPILQQQTEKQQTMFQQQQQAVLHQQTDKQQQHAVPPQMEKQQAILQPYHQIESHHQLQQMEKEQTEQTIIQQPREILKVAVIPKDKQASGQIQQLSFLPQQGASLQQLQGTLVQTQTDLQIMTQILAQSQTSVPVQGTPKDHIQAQTQSQALVQSQSLAQNPVQIFGNPLVQSCIPVVPQVQDSSQVQTMIQVQNQLQAQLSVQGQIQKQPLTEAPQQSQAQLYSNQQVLTPALAQGPVQHVQSQIHQAQIQGQAPPLDQIEPQIQSQCCVPQIQGQAQVISQSQVLSPNLGKVHQPAPAHVPSQTQPPVLEQSQISVPTYVQPQSQDSAGVHPASYPHDLQATQHMPRDLGMAAQQQSLLHYSQTVPSQGVTGALFAAASATITSPSLPPTPKHQQPGQGQMQPVLQVHPPDQQLPQVHPPDQQLPQVHPPDQQLPQVHPPDQQLPQASQLQQQQPQVHAAPVPTQSPLLVLKQCALPHEHDQLPVHPQVGLHQSPLIPPGHLTQPPSKTAPPLYSQVGAGLLSSPQHQHTQMLAQAHAHSCTQTHIDGLMGSTEHALSNPPGPVQSPQPPSVSPILPTTLSSIPVAEPGLNQPPPTEVQLVQSGVPRGISHTSPPPSTAFQSFSSNLPLLPSSSLPDCEPALLAIAKDTQAQTGTEKQSSSSCASAAGDELNLQLGNGKMEKVKSQRRSSYQRVEKVTHFQLSMLQVSSSGDNMVECQLETHSNKMVTFKFDTEGDAPEDIADYMVEEDFVLESEKEKFVEELKTIVTQALEILHSQSQTGSMEQLHVTTPASTSMDSVCQSSPVGRWRFFINQTIRHRDAQCNQGTLTPPPAGESQILHNADMTIKNDCEAPQRSGSFSGVSVPPVPTSSVSVSTVSAPASMSAPAIGAPASDSNTRISVSVSSGVADVPFASGGVDSRHTSAPADQPSKATISISTSDSDTNLSNVAPVTAGSIAVLTPYPVTCVYGTVAMSVGKSSPPEQSMPQSDEVEHFMSTAVHPVPAANHTSAQPEQTSELTENSLQDHPKNWTEGPPATRPMAEQQVSQMQQIKEQLPTAYQQEQQQSLQQVGWEQTLQKQPLLQTDLEQVQQQQQALLEHLHREKLEQLQQTLSHQVQQSGPQHHGHGVLDGTHQQQIPQTHQSLHLEQMQHQLIPQLVNIEQMQKEQQEASQFPLVAQQQQPVQPPQQLSPYFPVEQCVIQPQPPWPPQEQQVAEDAASPSGPTLPFSNPPQPASTPAGPSDPPLPSVTQTLTPSPAQPSSVGESDSEGPPKIEYVDNRIKTLDEKLRNLLYQEYSSGVPVAASSAIAPAGLLSSAMPGLTVPEGEEPTEPLQSRPPVPPPASSSDTSPHSSSSTSSSSTSRSSSTSPDAEGQPGAEEAVSDHRVPEATSVAVEQQPVGAFSSTSPPHSLPLPPREESATAPSLPAEAAVCSAPLPSEDSTPGDAAWSPNQQAPPLRPGQQQLNAGESSSLSLKEESVTAHVQTHSSTGRFEVIPVPQLPEVPAAQQPAPSKDAVQRRVGRFSVSQLEGQAEDGLTDSSPASPDDEAEEKRCKVKEREKEKKRPPAPPVLLRGYCPSPLGSSDDDDGSGLEDADLRRELHCLRERHIKEVVSLQAQQNLELQDLYRQLRSLRDHRLALPRSPQHHPAVSPILSPRRPRPTKAKLRSRPHSHVDNNGATHAAGNQQSSSFSGGEEGRFPLFCPPEYSPVPTTARDPSPLPQGSNNRKSTFTDDLHKLVDDWTKETTGPNVPKPSLNQIKQIQQVQEIGGWSQPAEITTSSWFTPVPPNIPSAPAPVAGCSVSPPQIDVGGVPVLWSGVGSTDTQPLAGQHHQAHTHSAALELQDLHQQLHMQPQLLHLQLQQTPVNMFQLQQNPLQSNSQQIQAPLLSQNQLQTELPHLPQQNQPQTQSSSPQKPPLMSALPSSGTTSHPDGCTGTVVFSSSSSSSSCLSSALPSSAILHSTAAASTFPLGQQ</sequence>
<dbReference type="Pfam" id="PF00069">
    <property type="entry name" value="Pkinase"/>
    <property type="match status" value="1"/>
</dbReference>
<dbReference type="Proteomes" id="UP000261540">
    <property type="component" value="Unplaced"/>
</dbReference>
<feature type="region of interest" description="Disordered" evidence="19">
    <location>
        <begin position="2090"/>
        <end position="2114"/>
    </location>
</feature>
<dbReference type="GO" id="GO:0004674">
    <property type="term" value="F:protein serine/threonine kinase activity"/>
    <property type="evidence" value="ECO:0007669"/>
    <property type="project" value="UniProtKB-KW"/>
</dbReference>
<evidence type="ECO:0000256" key="12">
    <source>
        <dbReference type="ARBA" id="ARBA00047899"/>
    </source>
</evidence>
<dbReference type="FunFam" id="3.10.20.90:FF:000007">
    <property type="entry name" value="Serine/threonine-protein kinase WNK1 isoform 1"/>
    <property type="match status" value="1"/>
</dbReference>
<feature type="compositionally biased region" description="Low complexity" evidence="19">
    <location>
        <begin position="2922"/>
        <end position="2931"/>
    </location>
</feature>
<feature type="compositionally biased region" description="Polar residues" evidence="19">
    <location>
        <begin position="2487"/>
        <end position="2504"/>
    </location>
</feature>
<dbReference type="CDD" id="cd14031">
    <property type="entry name" value="STKc_WNK3"/>
    <property type="match status" value="1"/>
</dbReference>
<feature type="compositionally biased region" description="Polar residues" evidence="19">
    <location>
        <begin position="135"/>
        <end position="147"/>
    </location>
</feature>
<evidence type="ECO:0000256" key="15">
    <source>
        <dbReference type="ARBA" id="ARBA00071800"/>
    </source>
</evidence>
<feature type="compositionally biased region" description="Basic residues" evidence="19">
    <location>
        <begin position="2895"/>
        <end position="2909"/>
    </location>
</feature>
<evidence type="ECO:0000256" key="5">
    <source>
        <dbReference type="ARBA" id="ARBA00022527"/>
    </source>
</evidence>
<feature type="region of interest" description="Disordered" evidence="19">
    <location>
        <begin position="2411"/>
        <end position="2430"/>
    </location>
</feature>
<feature type="domain" description="Protein kinase" evidence="20">
    <location>
        <begin position="201"/>
        <end position="459"/>
    </location>
</feature>
<feature type="compositionally biased region" description="Polar residues" evidence="19">
    <location>
        <begin position="2283"/>
        <end position="2292"/>
    </location>
</feature>
<dbReference type="InterPro" id="IPR024678">
    <property type="entry name" value="Kinase_OSR1/WNK_CCT"/>
</dbReference>
<evidence type="ECO:0000256" key="13">
    <source>
        <dbReference type="ARBA" id="ARBA00048679"/>
    </source>
</evidence>
<keyword evidence="8" id="KW-0547">Nucleotide-binding</keyword>
<feature type="region of interest" description="Disordered" evidence="19">
    <location>
        <begin position="3139"/>
        <end position="3168"/>
    </location>
</feature>
<feature type="compositionally biased region" description="Pro residues" evidence="19">
    <location>
        <begin position="1800"/>
        <end position="1812"/>
    </location>
</feature>
<keyword evidence="7" id="KW-0808">Transferase</keyword>
<dbReference type="Gene3D" id="3.10.20.90">
    <property type="entry name" value="Phosphatidylinositol 3-kinase Catalytic Subunit, Chain A, domain 1"/>
    <property type="match status" value="2"/>
</dbReference>
<dbReference type="Gene3D" id="3.30.200.20">
    <property type="entry name" value="Phosphorylase Kinase, domain 1"/>
    <property type="match status" value="1"/>
</dbReference>
<dbReference type="FunFam" id="3.30.200.20:FF:000494">
    <property type="entry name" value="serine/threonine-protein kinase WNK2 isoform X2"/>
    <property type="match status" value="1"/>
</dbReference>
<dbReference type="SMART" id="SM00220">
    <property type="entry name" value="S_TKc"/>
    <property type="match status" value="1"/>
</dbReference>
<dbReference type="FunFam" id="3.10.20.90:FF:000166">
    <property type="entry name" value="serine/threonine-protein kinase WNK3 isoform X1"/>
    <property type="match status" value="1"/>
</dbReference>